<keyword evidence="3" id="KW-0808">Transferase</keyword>
<feature type="transmembrane region" description="Helical" evidence="5">
    <location>
        <begin position="564"/>
        <end position="597"/>
    </location>
</feature>
<feature type="transmembrane region" description="Helical" evidence="5">
    <location>
        <begin position="663"/>
        <end position="680"/>
    </location>
</feature>
<accession>A0A6J7I4T2</accession>
<organism evidence="6">
    <name type="scientific">freshwater metagenome</name>
    <dbReference type="NCBI Taxonomy" id="449393"/>
    <lineage>
        <taxon>unclassified sequences</taxon>
        <taxon>metagenomes</taxon>
        <taxon>ecological metagenomes</taxon>
    </lineage>
</organism>
<dbReference type="PANTHER" id="PTHR43179">
    <property type="entry name" value="RHAMNOSYLTRANSFERASE WBBL"/>
    <property type="match status" value="1"/>
</dbReference>
<keyword evidence="2" id="KW-0328">Glycosyltransferase</keyword>
<evidence type="ECO:0000256" key="2">
    <source>
        <dbReference type="ARBA" id="ARBA00022676"/>
    </source>
</evidence>
<evidence type="ECO:0000256" key="5">
    <source>
        <dbReference type="SAM" id="Phobius"/>
    </source>
</evidence>
<feature type="transmembrane region" description="Helical" evidence="5">
    <location>
        <begin position="635"/>
        <end position="657"/>
    </location>
</feature>
<feature type="transmembrane region" description="Helical" evidence="5">
    <location>
        <begin position="390"/>
        <end position="417"/>
    </location>
</feature>
<keyword evidence="5" id="KW-1133">Transmembrane helix</keyword>
<feature type="transmembrane region" description="Helical" evidence="5">
    <location>
        <begin position="521"/>
        <end position="543"/>
    </location>
</feature>
<feature type="region of interest" description="Disordered" evidence="4">
    <location>
        <begin position="1"/>
        <end position="27"/>
    </location>
</feature>
<dbReference type="AlphaFoldDB" id="A0A6J7I4T2"/>
<feature type="transmembrane region" description="Helical" evidence="5">
    <location>
        <begin position="603"/>
        <end position="623"/>
    </location>
</feature>
<gene>
    <name evidence="6" type="ORF">UFOPK3733_00356</name>
</gene>
<proteinExistence type="inferred from homology"/>
<keyword evidence="5" id="KW-0472">Membrane</keyword>
<dbReference type="GO" id="GO:0016757">
    <property type="term" value="F:glycosyltransferase activity"/>
    <property type="evidence" value="ECO:0007669"/>
    <property type="project" value="UniProtKB-KW"/>
</dbReference>
<evidence type="ECO:0000256" key="4">
    <source>
        <dbReference type="SAM" id="MobiDB-lite"/>
    </source>
</evidence>
<name>A0A6J7I4T2_9ZZZZ</name>
<feature type="transmembrane region" description="Helical" evidence="5">
    <location>
        <begin position="753"/>
        <end position="774"/>
    </location>
</feature>
<evidence type="ECO:0000256" key="3">
    <source>
        <dbReference type="ARBA" id="ARBA00022679"/>
    </source>
</evidence>
<evidence type="ECO:0000313" key="6">
    <source>
        <dbReference type="EMBL" id="CAB4925731.1"/>
    </source>
</evidence>
<feature type="transmembrane region" description="Helical" evidence="5">
    <location>
        <begin position="1041"/>
        <end position="1059"/>
    </location>
</feature>
<comment type="similarity">
    <text evidence="1">Belongs to the glycosyltransferase 2 family.</text>
</comment>
<reference evidence="6" key="1">
    <citation type="submission" date="2020-05" db="EMBL/GenBank/DDBJ databases">
        <authorList>
            <person name="Chiriac C."/>
            <person name="Salcher M."/>
            <person name="Ghai R."/>
            <person name="Kavagutti S V."/>
        </authorList>
    </citation>
    <scope>NUCLEOTIDE SEQUENCE</scope>
</reference>
<dbReference type="PANTHER" id="PTHR43179:SF12">
    <property type="entry name" value="GALACTOFURANOSYLTRANSFERASE GLFT2"/>
    <property type="match status" value="1"/>
</dbReference>
<keyword evidence="5" id="KW-0812">Transmembrane</keyword>
<feature type="transmembrane region" description="Helical" evidence="5">
    <location>
        <begin position="438"/>
        <end position="460"/>
    </location>
</feature>
<dbReference type="EMBL" id="CAFBNC010000010">
    <property type="protein sequence ID" value="CAB4925731.1"/>
    <property type="molecule type" value="Genomic_DNA"/>
</dbReference>
<protein>
    <submittedName>
        <fullName evidence="6">Unannotated protein</fullName>
    </submittedName>
</protein>
<dbReference type="InterPro" id="IPR029044">
    <property type="entry name" value="Nucleotide-diphossugar_trans"/>
</dbReference>
<dbReference type="Gene3D" id="3.90.550.10">
    <property type="entry name" value="Spore Coat Polysaccharide Biosynthesis Protein SpsA, Chain A"/>
    <property type="match status" value="1"/>
</dbReference>
<feature type="transmembrane region" description="Helical" evidence="5">
    <location>
        <begin position="466"/>
        <end position="484"/>
    </location>
</feature>
<dbReference type="SUPFAM" id="SSF53448">
    <property type="entry name" value="Nucleotide-diphospho-sugar transferases"/>
    <property type="match status" value="1"/>
</dbReference>
<feature type="transmembrane region" description="Helical" evidence="5">
    <location>
        <begin position="717"/>
        <end position="741"/>
    </location>
</feature>
<sequence length="1115" mass="117474">MTVVTAEEPATEPVGPEPTGVPDGGADQAVDEQVAPAVVVVMVTHDPGWWFEETLASIDAQDYPNVSVLLIDAASSDPATLRDRVAAVLPAAHLRRLDSNPGFATAANEALVAVQGASFLLLCHDDVRLEPGVVRILVEEAYRSNAGIVGPKVVEWSDPTRLLSVGMGADRYGQAAPYVERGDLDQEQFDSVRDVFYVQGAVTLVRADLFEALGGFDAEITFHGEDLDLGWRAHVAGARVIAAPDARVAHLEALGERRPVDDRRRLQARHRLRVRTVASSLPTRIRTTPMAALYSMLEVLQSLLFGRFRHARDITSAWVWNFSHASSARRIRVRLRSVRQVDDGEVRAFQRRGNLRLAAFLRAQFGRSDGDNAQWDFVSNLRATRGTLTITAWILIVVYLLIGSRELLFGTIPAIGAMPRMLGVGQMFSRWASGYQSIGLGSTAASPTGFGLFALFGTLLLGAVGLLRHVLILGMLPLGVIAMWRLTRPIGSRRARVVATAAYLMIPIAGSSLAHGDWAGLVTFAAMPVVLSQLFGASGLTPFGSIGGAAGPGVHRRPLTHRIAAIAIISALTATIAPAFLIVVVASSIVLVLGGLLAGQLKSAWRVLLAGFGGSILAFALQLPWSLSAITDLRSFLGSSSTLGAASTVSSVTRFAVGPGGPGVLGWALLIAGALPLLIGRSWRLGWAVRCWALVIAGMAGSWVLGQGWVSDQLPSVALLLVPAAIGLALAVGLGVAAFEVDLPDYHFGWRQLASIAAAAAFVLAGMPALGAALSGRWQMPRGDFARSLSFLDEQAAGSSFRVLWLGDAGVLPLAGWSLDIPGVDELGTGRSLTFATSSDGMPTVAEQWAGPVDAGLRSLASSLEVAGVGGTARLGALVAPMAVRYIVVPLASAPEPYATSTGYTPSALLAMLDAQLDLDSVTVNPGLRVYRNAAWGPERALLPADTSIASGGDRIADRLLPQVSGAPEVLMDPDGFAGWSGGIDSDGSTVYLSQSGGSNWSLTQSGRQLERSDALGWASSFRSTGEGDATLRFETPITRWLMLLGQVVLWGLVIVYLLRVRVRVDESSILTSSSESDTAAADDATNAAKIDSAVASATHKPGDALISSILSDDA</sequence>
<dbReference type="Pfam" id="PF13641">
    <property type="entry name" value="Glyco_tranf_2_3"/>
    <property type="match status" value="1"/>
</dbReference>
<evidence type="ECO:0000256" key="1">
    <source>
        <dbReference type="ARBA" id="ARBA00006739"/>
    </source>
</evidence>
<feature type="transmembrane region" description="Helical" evidence="5">
    <location>
        <begin position="496"/>
        <end position="515"/>
    </location>
</feature>
<feature type="transmembrane region" description="Helical" evidence="5">
    <location>
        <begin position="687"/>
        <end position="705"/>
    </location>
</feature>